<proteinExistence type="predicted"/>
<evidence type="ECO:0000256" key="2">
    <source>
        <dbReference type="SAM" id="Phobius"/>
    </source>
</evidence>
<name>A0A2H6KA77_9APIC</name>
<dbReference type="GeneID" id="39873672"/>
<dbReference type="VEuPathDB" id="PiroplasmaDB:BOVATA_013950"/>
<dbReference type="Pfam" id="PF07690">
    <property type="entry name" value="MFS_1"/>
    <property type="match status" value="1"/>
</dbReference>
<dbReference type="Proteomes" id="UP000236319">
    <property type="component" value="Unassembled WGS sequence"/>
</dbReference>
<dbReference type="EMBL" id="BDSA01000001">
    <property type="protein sequence ID" value="GBE59902.1"/>
    <property type="molecule type" value="Genomic_DNA"/>
</dbReference>
<keyword evidence="2" id="KW-0812">Transmembrane</keyword>
<organism evidence="3 4">
    <name type="scientific">Babesia ovata</name>
    <dbReference type="NCBI Taxonomy" id="189622"/>
    <lineage>
        <taxon>Eukaryota</taxon>
        <taxon>Sar</taxon>
        <taxon>Alveolata</taxon>
        <taxon>Apicomplexa</taxon>
        <taxon>Aconoidasida</taxon>
        <taxon>Piroplasmida</taxon>
        <taxon>Babesiidae</taxon>
        <taxon>Babesia</taxon>
    </lineage>
</organism>
<dbReference type="OrthoDB" id="410267at2759"/>
<feature type="region of interest" description="Disordered" evidence="1">
    <location>
        <begin position="1"/>
        <end position="25"/>
    </location>
</feature>
<dbReference type="InterPro" id="IPR036259">
    <property type="entry name" value="MFS_trans_sf"/>
</dbReference>
<dbReference type="RefSeq" id="XP_028866145.1">
    <property type="nucleotide sequence ID" value="XM_029010312.1"/>
</dbReference>
<feature type="transmembrane region" description="Helical" evidence="2">
    <location>
        <begin position="390"/>
        <end position="407"/>
    </location>
</feature>
<keyword evidence="4" id="KW-1185">Reference proteome</keyword>
<feature type="transmembrane region" description="Helical" evidence="2">
    <location>
        <begin position="438"/>
        <end position="459"/>
    </location>
</feature>
<dbReference type="AntiFam" id="ANF00149">
    <property type="entry name" value="Shadow ORF (opposite cshA)"/>
</dbReference>
<dbReference type="Gene3D" id="1.20.1250.20">
    <property type="entry name" value="MFS general substrate transporter like domains"/>
    <property type="match status" value="1"/>
</dbReference>
<comment type="caution">
    <text evidence="3">The sequence shown here is derived from an EMBL/GenBank/DDBJ whole genome shotgun (WGS) entry which is preliminary data.</text>
</comment>
<feature type="transmembrane region" description="Helical" evidence="2">
    <location>
        <begin position="201"/>
        <end position="223"/>
    </location>
</feature>
<feature type="compositionally biased region" description="Low complexity" evidence="1">
    <location>
        <begin position="9"/>
        <end position="18"/>
    </location>
</feature>
<dbReference type="InterPro" id="IPR011701">
    <property type="entry name" value="MFS"/>
</dbReference>
<evidence type="ECO:0000313" key="3">
    <source>
        <dbReference type="EMBL" id="GBE59902.1"/>
    </source>
</evidence>
<keyword evidence="2" id="KW-0472">Membrane</keyword>
<feature type="transmembrane region" description="Helical" evidence="2">
    <location>
        <begin position="114"/>
        <end position="136"/>
    </location>
</feature>
<feature type="transmembrane region" description="Helical" evidence="2">
    <location>
        <begin position="169"/>
        <end position="189"/>
    </location>
</feature>
<feature type="transmembrane region" description="Helical" evidence="2">
    <location>
        <begin position="72"/>
        <end position="94"/>
    </location>
</feature>
<feature type="transmembrane region" description="Helical" evidence="2">
    <location>
        <begin position="274"/>
        <end position="293"/>
    </location>
</feature>
<dbReference type="AlphaFoldDB" id="A0A2H6KA77"/>
<feature type="transmembrane region" description="Helical" evidence="2">
    <location>
        <begin position="143"/>
        <end position="163"/>
    </location>
</feature>
<keyword evidence="2" id="KW-1133">Transmembrane helix</keyword>
<dbReference type="GO" id="GO:0022857">
    <property type="term" value="F:transmembrane transporter activity"/>
    <property type="evidence" value="ECO:0007669"/>
    <property type="project" value="InterPro"/>
</dbReference>
<gene>
    <name evidence="3" type="ORF">BOVATA_013950</name>
</gene>
<accession>A0A2H6KA77</accession>
<evidence type="ECO:0000256" key="1">
    <source>
        <dbReference type="SAM" id="MobiDB-lite"/>
    </source>
</evidence>
<reference evidence="3 4" key="1">
    <citation type="journal article" date="2017" name="BMC Genomics">
        <title>Whole-genome assembly of Babesia ovata and comparative genomics between closely related pathogens.</title>
        <authorList>
            <person name="Yamagishi J."/>
            <person name="Asada M."/>
            <person name="Hakimi H."/>
            <person name="Tanaka T.Q."/>
            <person name="Sugimoto C."/>
            <person name="Kawazu S."/>
        </authorList>
    </citation>
    <scope>NUCLEOTIDE SEQUENCE [LARGE SCALE GENOMIC DNA]</scope>
    <source>
        <strain evidence="3 4">Miyake</strain>
    </source>
</reference>
<protein>
    <submittedName>
        <fullName evidence="3">Membrane transporter protein, putative</fullName>
    </submittedName>
</protein>
<sequence length="652" mass="72131">MSYRRTSVSLLGDSDGSSEATEGHCEAPSDLRWRHVGIALEKVAETAHRNRRPHLGVLSDVKQRSSRLGARSIVGAGMLYIVLGYPAAFSNVGLHIASYMRVFGTNSAVDHQSIALGFVLSLLTQTLAGLLTAPVAKRFSEKALTLAGCIGVVLCVAGAAWHLQDYVSFLLWYGLGAGFFSGLAMWLPAKSVLRLNPLRRGFSCGCMYAIMGTALLLVGPLQLSYLGGWWDHDTEVPKASENRAPPQLPPKHVEHHDSRLFHVENVELRRTRGLLMFTAIGYLIITVGPDHMASNVAQACGWRWAFPDNAPEDDENTEQHVSEYVPFSIKGEVLHHSQQHPRELSWRDQACMWLLSYFTWQAVMYIHSYWRNIAAVKYGATTRGIVVADFIVRCTSLLGRIIWGLILDSHGWRVTWATFSLFLLVVTVTLTHLCQTSFVLYVVWVSAAYFANSAVFCVVPMTAHNVCGSEGIRVILRRNKGDCEPLGAEPTRASHAVKVRIGGVGHVVVDNDVHTLNVDAPTEQVSRDHDALVEVFELSVASNALGLLKPSVYGDRREVALVEQVVERLSPRNGLHENNDLVEFQSVEQVIQLAILVALRKLDVVLEQAVESQLRLVVHEDLHGRLHKALAHVTYLVVHGGGEEHNLLLFRG</sequence>
<dbReference type="SUPFAM" id="SSF103473">
    <property type="entry name" value="MFS general substrate transporter"/>
    <property type="match status" value="1"/>
</dbReference>
<evidence type="ECO:0000313" key="4">
    <source>
        <dbReference type="Proteomes" id="UP000236319"/>
    </source>
</evidence>
<feature type="transmembrane region" description="Helical" evidence="2">
    <location>
        <begin position="414"/>
        <end position="432"/>
    </location>
</feature>